<dbReference type="OMA" id="SHIGKHA"/>
<organism evidence="8 9">
    <name type="scientific">Exaiptasia diaphana</name>
    <name type="common">Tropical sea anemone</name>
    <name type="synonym">Aiptasia pulchella</name>
    <dbReference type="NCBI Taxonomy" id="2652724"/>
    <lineage>
        <taxon>Eukaryota</taxon>
        <taxon>Metazoa</taxon>
        <taxon>Cnidaria</taxon>
        <taxon>Anthozoa</taxon>
        <taxon>Hexacorallia</taxon>
        <taxon>Actiniaria</taxon>
        <taxon>Aiptasiidae</taxon>
        <taxon>Exaiptasia</taxon>
    </lineage>
</organism>
<feature type="region of interest" description="Disordered" evidence="6">
    <location>
        <begin position="142"/>
        <end position="184"/>
    </location>
</feature>
<comment type="subcellular location">
    <subcellularLocation>
        <location evidence="1">Membrane</location>
        <topology evidence="1">Single-pass membrane protein</topology>
    </subcellularLocation>
</comment>
<keyword evidence="9" id="KW-1185">Reference proteome</keyword>
<name>A0A913XLY9_EXADI</name>
<dbReference type="Proteomes" id="UP000887567">
    <property type="component" value="Unplaced"/>
</dbReference>
<dbReference type="GO" id="GO:0016020">
    <property type="term" value="C:membrane"/>
    <property type="evidence" value="ECO:0007669"/>
    <property type="project" value="UniProtKB-SubCell"/>
</dbReference>
<dbReference type="GeneID" id="110244371"/>
<keyword evidence="3 7" id="KW-0732">Signal</keyword>
<evidence type="ECO:0000256" key="7">
    <source>
        <dbReference type="SAM" id="SignalP"/>
    </source>
</evidence>
<evidence type="ECO:0000313" key="9">
    <source>
        <dbReference type="Proteomes" id="UP000887567"/>
    </source>
</evidence>
<evidence type="ECO:0000256" key="1">
    <source>
        <dbReference type="ARBA" id="ARBA00004167"/>
    </source>
</evidence>
<evidence type="ECO:0000256" key="5">
    <source>
        <dbReference type="ARBA" id="ARBA00023136"/>
    </source>
</evidence>
<dbReference type="PANTHER" id="PTHR16059">
    <property type="entry name" value="ANTHRAX TOXIN RECEPTOR"/>
    <property type="match status" value="1"/>
</dbReference>
<feature type="compositionally biased region" description="Pro residues" evidence="6">
    <location>
        <begin position="170"/>
        <end position="184"/>
    </location>
</feature>
<protein>
    <submittedName>
        <fullName evidence="8">Uncharacterized protein</fullName>
    </submittedName>
</protein>
<keyword evidence="4" id="KW-1133">Transmembrane helix</keyword>
<evidence type="ECO:0000313" key="8">
    <source>
        <dbReference type="EnsemblMetazoa" id="XP_020906237.2"/>
    </source>
</evidence>
<dbReference type="EnsemblMetazoa" id="XM_021050578.2">
    <property type="protein sequence ID" value="XP_020906237.2"/>
    <property type="gene ID" value="LOC110244371"/>
</dbReference>
<dbReference type="RefSeq" id="XP_020906237.2">
    <property type="nucleotide sequence ID" value="XM_021050578.2"/>
</dbReference>
<accession>A0A913XLY9</accession>
<keyword evidence="5" id="KW-0472">Membrane</keyword>
<dbReference type="PANTHER" id="PTHR16059:SF25">
    <property type="entry name" value="LYSOZYME"/>
    <property type="match status" value="1"/>
</dbReference>
<sequence>MNNKFTWSLVILTIFVSQVESKDIKCSGLKLERVGCYKENTKNRTLSHLVVNYRNQIDWKNYGKFFKKFACDCANKVLKHGYRVMGLQFYGECWSRKDAKNRYAKYGTSKKCVNLKYKECQNGMDCVGKEETNFVYKVQKDLPSPTLKPTTPGVRSPKPSGSGTSTAKKPPSPTKVPTPCSQPQPCQPVVYVSSVVPGPYAQSSSNGAMVHLPSCGPKCSPQCVPSCNVGCCLSHYRGKPMQRQNRCRRGCPTKCAPKCLPGCCRLFGGLHKDSAISKHTGPSLDDE</sequence>
<evidence type="ECO:0000256" key="3">
    <source>
        <dbReference type="ARBA" id="ARBA00022729"/>
    </source>
</evidence>
<dbReference type="AlphaFoldDB" id="A0A913XLY9"/>
<dbReference type="KEGG" id="epa:110244371"/>
<evidence type="ECO:0000256" key="4">
    <source>
        <dbReference type="ARBA" id="ARBA00022989"/>
    </source>
</evidence>
<evidence type="ECO:0000256" key="2">
    <source>
        <dbReference type="ARBA" id="ARBA00022692"/>
    </source>
</evidence>
<keyword evidence="2" id="KW-0812">Transmembrane</keyword>
<proteinExistence type="predicted"/>
<feature type="signal peptide" evidence="7">
    <location>
        <begin position="1"/>
        <end position="21"/>
    </location>
</feature>
<evidence type="ECO:0000256" key="6">
    <source>
        <dbReference type="SAM" id="MobiDB-lite"/>
    </source>
</evidence>
<reference evidence="8" key="1">
    <citation type="submission" date="2022-11" db="UniProtKB">
        <authorList>
            <consortium name="EnsemblMetazoa"/>
        </authorList>
    </citation>
    <scope>IDENTIFICATION</scope>
</reference>
<feature type="chain" id="PRO_5036857522" evidence="7">
    <location>
        <begin position="22"/>
        <end position="287"/>
    </location>
</feature>